<evidence type="ECO:0000256" key="1">
    <source>
        <dbReference type="SAM" id="MobiDB-lite"/>
    </source>
</evidence>
<feature type="transmembrane region" description="Helical" evidence="2">
    <location>
        <begin position="43"/>
        <end position="64"/>
    </location>
</feature>
<sequence length="176" mass="20257">MSRSWERKVRQNSEKLNKQRMKQGKPTFAAGKPAHEEFKGRSFIMPIALIAFAIMYGLLGGIITDNQYPTLYWITIVCYVGLGIILFLRRPFLRVGAGEVSTIRWNRLRTLSAKDMKKIAIQPGYVVIEHTGKGANWIFSRVLNRYDTNAMGERLRSFANQHQIEFEDTSKKDSNK</sequence>
<dbReference type="RefSeq" id="WP_138186335.1">
    <property type="nucleotide sequence ID" value="NZ_LS992241.1"/>
</dbReference>
<keyword evidence="2" id="KW-1133">Transmembrane helix</keyword>
<evidence type="ECO:0000313" key="3">
    <source>
        <dbReference type="EMBL" id="SYX84400.1"/>
    </source>
</evidence>
<reference evidence="4" key="1">
    <citation type="submission" date="2018-08" db="EMBL/GenBank/DDBJ databases">
        <authorList>
            <person name="Chevrot R."/>
        </authorList>
    </citation>
    <scope>NUCLEOTIDE SEQUENCE [LARGE SCALE GENOMIC DNA]</scope>
</reference>
<keyword evidence="2" id="KW-0472">Membrane</keyword>
<organism evidence="3 4">
    <name type="scientific">Paenibacillus alvei</name>
    <name type="common">Bacillus alvei</name>
    <dbReference type="NCBI Taxonomy" id="44250"/>
    <lineage>
        <taxon>Bacteria</taxon>
        <taxon>Bacillati</taxon>
        <taxon>Bacillota</taxon>
        <taxon>Bacilli</taxon>
        <taxon>Bacillales</taxon>
        <taxon>Paenibacillaceae</taxon>
        <taxon>Paenibacillus</taxon>
    </lineage>
</organism>
<protein>
    <recommendedName>
        <fullName evidence="5">Methyltransferase</fullName>
    </recommendedName>
</protein>
<feature type="region of interest" description="Disordered" evidence="1">
    <location>
        <begin position="12"/>
        <end position="31"/>
    </location>
</feature>
<gene>
    <name evidence="3" type="ORF">PBLR_12822</name>
</gene>
<feature type="transmembrane region" description="Helical" evidence="2">
    <location>
        <begin position="70"/>
        <end position="88"/>
    </location>
</feature>
<proteinExistence type="predicted"/>
<evidence type="ECO:0008006" key="5">
    <source>
        <dbReference type="Google" id="ProtNLM"/>
    </source>
</evidence>
<evidence type="ECO:0000313" key="4">
    <source>
        <dbReference type="Proteomes" id="UP000304148"/>
    </source>
</evidence>
<dbReference type="AlphaFoldDB" id="A0A383RBR3"/>
<keyword evidence="2" id="KW-0812">Transmembrane</keyword>
<accession>A0A383RBR3</accession>
<dbReference type="Proteomes" id="UP000304148">
    <property type="component" value="Chromosome"/>
</dbReference>
<dbReference type="EMBL" id="LS992241">
    <property type="protein sequence ID" value="SYX84400.1"/>
    <property type="molecule type" value="Genomic_DNA"/>
</dbReference>
<name>A0A383RBR3_PAEAL</name>
<evidence type="ECO:0000256" key="2">
    <source>
        <dbReference type="SAM" id="Phobius"/>
    </source>
</evidence>